<comment type="caution">
    <text evidence="2">The sequence shown here is derived from an EMBL/GenBank/DDBJ whole genome shotgun (WGS) entry which is preliminary data.</text>
</comment>
<accession>A0A8S1J4D8</accession>
<keyword evidence="1" id="KW-1133">Transmembrane helix</keyword>
<protein>
    <recommendedName>
        <fullName evidence="4">Ion transport domain-containing protein</fullName>
    </recommendedName>
</protein>
<reference evidence="2" key="1">
    <citation type="submission" date="2020-12" db="EMBL/GenBank/DDBJ databases">
        <authorList>
            <person name="Iha C."/>
        </authorList>
    </citation>
    <scope>NUCLEOTIDE SEQUENCE</scope>
</reference>
<feature type="non-terminal residue" evidence="2">
    <location>
        <position position="1"/>
    </location>
</feature>
<feature type="transmembrane region" description="Helical" evidence="1">
    <location>
        <begin position="40"/>
        <end position="65"/>
    </location>
</feature>
<organism evidence="2 3">
    <name type="scientific">Ostreobium quekettii</name>
    <dbReference type="NCBI Taxonomy" id="121088"/>
    <lineage>
        <taxon>Eukaryota</taxon>
        <taxon>Viridiplantae</taxon>
        <taxon>Chlorophyta</taxon>
        <taxon>core chlorophytes</taxon>
        <taxon>Ulvophyceae</taxon>
        <taxon>TCBD clade</taxon>
        <taxon>Bryopsidales</taxon>
        <taxon>Ostreobineae</taxon>
        <taxon>Ostreobiaceae</taxon>
        <taxon>Ostreobium</taxon>
    </lineage>
</organism>
<proteinExistence type="predicted"/>
<gene>
    <name evidence="2" type="ORF">OSTQU699_LOCUS7341</name>
</gene>
<evidence type="ECO:0000313" key="2">
    <source>
        <dbReference type="EMBL" id="CAD7701984.1"/>
    </source>
</evidence>
<dbReference type="AlphaFoldDB" id="A0A8S1J4D8"/>
<keyword evidence="1" id="KW-0812">Transmembrane</keyword>
<feature type="non-terminal residue" evidence="2">
    <location>
        <position position="82"/>
    </location>
</feature>
<dbReference type="Proteomes" id="UP000708148">
    <property type="component" value="Unassembled WGS sequence"/>
</dbReference>
<sequence length="82" mass="9312">ATRVVKLVKILRLLKIVKMLRIFKIPTLLRHLESVFGRGFLRLTTLMSAAILVTHLVACFFHYAAYLAGKDTATWLSIAELE</sequence>
<name>A0A8S1J4D8_9CHLO</name>
<dbReference type="Gene3D" id="1.10.287.70">
    <property type="match status" value="1"/>
</dbReference>
<evidence type="ECO:0000256" key="1">
    <source>
        <dbReference type="SAM" id="Phobius"/>
    </source>
</evidence>
<keyword evidence="3" id="KW-1185">Reference proteome</keyword>
<keyword evidence="1" id="KW-0472">Membrane</keyword>
<dbReference type="EMBL" id="CAJHUC010001673">
    <property type="protein sequence ID" value="CAD7701984.1"/>
    <property type="molecule type" value="Genomic_DNA"/>
</dbReference>
<evidence type="ECO:0008006" key="4">
    <source>
        <dbReference type="Google" id="ProtNLM"/>
    </source>
</evidence>
<evidence type="ECO:0000313" key="3">
    <source>
        <dbReference type="Proteomes" id="UP000708148"/>
    </source>
</evidence>